<dbReference type="CDD" id="cd01300">
    <property type="entry name" value="YtcJ_like"/>
    <property type="match status" value="1"/>
</dbReference>
<gene>
    <name evidence="3" type="ORF">HLH36_11105</name>
</gene>
<evidence type="ECO:0000259" key="2">
    <source>
        <dbReference type="Pfam" id="PF07969"/>
    </source>
</evidence>
<dbReference type="InterPro" id="IPR033932">
    <property type="entry name" value="YtcJ-like"/>
</dbReference>
<evidence type="ECO:0000256" key="1">
    <source>
        <dbReference type="SAM" id="SignalP"/>
    </source>
</evidence>
<dbReference type="Gene3D" id="3.20.20.140">
    <property type="entry name" value="Metal-dependent hydrolases"/>
    <property type="match status" value="1"/>
</dbReference>
<dbReference type="RefSeq" id="WP_338030437.1">
    <property type="nucleotide sequence ID" value="NZ_JABEQD010000007.1"/>
</dbReference>
<dbReference type="InterPro" id="IPR013108">
    <property type="entry name" value="Amidohydro_3"/>
</dbReference>
<dbReference type="SUPFAM" id="SSF51556">
    <property type="entry name" value="Metallo-dependent hydrolases"/>
    <property type="match status" value="1"/>
</dbReference>
<evidence type="ECO:0000313" key="4">
    <source>
        <dbReference type="Proteomes" id="UP000559860"/>
    </source>
</evidence>
<reference evidence="3 4" key="1">
    <citation type="submission" date="2020-04" db="EMBL/GenBank/DDBJ databases">
        <title>Description of novel Gluconacetobacter.</title>
        <authorList>
            <person name="Sombolestani A."/>
        </authorList>
    </citation>
    <scope>NUCLEOTIDE SEQUENCE [LARGE SCALE GENOMIC DNA]</scope>
    <source>
        <strain evidence="3 4">LMG 27801</strain>
    </source>
</reference>
<sequence length="608" mass="64696">MSTAVRIAMRRASLLLAASSLLAAHATLAAPAPPADILLTNGTIRTVDHDDRTTEALAIRDGRIVWTGSSADAPAHADAHTKTIDLRGHMVMPGLTDGHMHPLVGGQNLIGCSLDYLPLTADLFTARIRACAANPAYRTASGWLVVRNWFQEAMQPAGLRMTKDALDSIDSTRPIIVLSSFGHSLLANSAALRRAGITKATPNPTGGQIIHSPDGQPTGILEDTALDLVMTVLPHPTTQENIAAASAALAAMRAQGITGFLDAWAQPEDLDSFTALQKQGKLTARAHFAPVIEPAQGKDIAGDIKRLTTIRARYDQGPLTPAPSVTVRNVKLFMDGVITAPSQTGLLLAPYLVNKGTKDHPDWQPGPSKGPAPYFPLETLSPLLKALVTAGFDPHMHADGDGAVRLALDAIAATRKALPANDFRPAIAHDEMVDPADMSRYRALNATPVLSFQWEKQAPDTTKGVLPYIGPDRAPYLEPAWQLEKAGARITYGSDWPVDPLDEWFALKVGVTRTNAPAAGAQYGKPLGAEPGLSRASVMRAITINANYELRSDPVAGSLEPGKFADLIILDRDIATIPAEQIAGTRVLLTMVGGRIVYSTGTFSPPVR</sequence>
<dbReference type="InterPro" id="IPR011059">
    <property type="entry name" value="Metal-dep_hydrolase_composite"/>
</dbReference>
<proteinExistence type="predicted"/>
<evidence type="ECO:0000313" key="3">
    <source>
        <dbReference type="EMBL" id="MBB2168897.1"/>
    </source>
</evidence>
<dbReference type="GO" id="GO:0016810">
    <property type="term" value="F:hydrolase activity, acting on carbon-nitrogen (but not peptide) bonds"/>
    <property type="evidence" value="ECO:0007669"/>
    <property type="project" value="InterPro"/>
</dbReference>
<feature type="chain" id="PRO_5031531581" evidence="1">
    <location>
        <begin position="30"/>
        <end position="608"/>
    </location>
</feature>
<dbReference type="AlphaFoldDB" id="A0A7W4NWP5"/>
<dbReference type="PANTHER" id="PTHR22642:SF2">
    <property type="entry name" value="PROTEIN LONG AFTER FAR-RED 3"/>
    <property type="match status" value="1"/>
</dbReference>
<dbReference type="SUPFAM" id="SSF51338">
    <property type="entry name" value="Composite domain of metallo-dependent hydrolases"/>
    <property type="match status" value="1"/>
</dbReference>
<name>A0A7W4NWP5_9PROT</name>
<dbReference type="PANTHER" id="PTHR22642">
    <property type="entry name" value="IMIDAZOLONEPROPIONASE"/>
    <property type="match status" value="1"/>
</dbReference>
<feature type="signal peptide" evidence="1">
    <location>
        <begin position="1"/>
        <end position="29"/>
    </location>
</feature>
<dbReference type="EMBL" id="JABEQD010000007">
    <property type="protein sequence ID" value="MBB2168897.1"/>
    <property type="molecule type" value="Genomic_DNA"/>
</dbReference>
<dbReference type="Gene3D" id="3.10.310.70">
    <property type="match status" value="1"/>
</dbReference>
<keyword evidence="4" id="KW-1185">Reference proteome</keyword>
<protein>
    <submittedName>
        <fullName evidence="3">Amidohydrolase</fullName>
    </submittedName>
</protein>
<dbReference type="Pfam" id="PF07969">
    <property type="entry name" value="Amidohydro_3"/>
    <property type="match status" value="1"/>
</dbReference>
<accession>A0A7W4NWP5</accession>
<organism evidence="3 4">
    <name type="scientific">Gluconacetobacter aggeris</name>
    <dbReference type="NCBI Taxonomy" id="1286186"/>
    <lineage>
        <taxon>Bacteria</taxon>
        <taxon>Pseudomonadati</taxon>
        <taxon>Pseudomonadota</taxon>
        <taxon>Alphaproteobacteria</taxon>
        <taxon>Acetobacterales</taxon>
        <taxon>Acetobacteraceae</taxon>
        <taxon>Gluconacetobacter</taxon>
    </lineage>
</organism>
<comment type="caution">
    <text evidence="3">The sequence shown here is derived from an EMBL/GenBank/DDBJ whole genome shotgun (WGS) entry which is preliminary data.</text>
</comment>
<feature type="domain" description="Amidohydrolase 3" evidence="2">
    <location>
        <begin position="82"/>
        <end position="598"/>
    </location>
</feature>
<keyword evidence="3" id="KW-0378">Hydrolase</keyword>
<keyword evidence="1" id="KW-0732">Signal</keyword>
<dbReference type="Proteomes" id="UP000559860">
    <property type="component" value="Unassembled WGS sequence"/>
</dbReference>
<dbReference type="InterPro" id="IPR032466">
    <property type="entry name" value="Metal_Hydrolase"/>
</dbReference>
<dbReference type="Gene3D" id="2.30.40.10">
    <property type="entry name" value="Urease, subunit C, domain 1"/>
    <property type="match status" value="1"/>
</dbReference>